<gene>
    <name evidence="2" type="ORF">Slati_3045100</name>
</gene>
<comment type="caution">
    <text evidence="2">The sequence shown here is derived from an EMBL/GenBank/DDBJ whole genome shotgun (WGS) entry which is preliminary data.</text>
</comment>
<dbReference type="EMBL" id="JACGWN010000011">
    <property type="protein sequence ID" value="KAL0420222.1"/>
    <property type="molecule type" value="Genomic_DNA"/>
</dbReference>
<proteinExistence type="predicted"/>
<protein>
    <submittedName>
        <fullName evidence="2">Uncharacterized protein</fullName>
    </submittedName>
</protein>
<organism evidence="2">
    <name type="scientific">Sesamum latifolium</name>
    <dbReference type="NCBI Taxonomy" id="2727402"/>
    <lineage>
        <taxon>Eukaryota</taxon>
        <taxon>Viridiplantae</taxon>
        <taxon>Streptophyta</taxon>
        <taxon>Embryophyta</taxon>
        <taxon>Tracheophyta</taxon>
        <taxon>Spermatophyta</taxon>
        <taxon>Magnoliopsida</taxon>
        <taxon>eudicotyledons</taxon>
        <taxon>Gunneridae</taxon>
        <taxon>Pentapetalae</taxon>
        <taxon>asterids</taxon>
        <taxon>lamiids</taxon>
        <taxon>Lamiales</taxon>
        <taxon>Pedaliaceae</taxon>
        <taxon>Sesamum</taxon>
    </lineage>
</organism>
<reference evidence="2" key="2">
    <citation type="journal article" date="2024" name="Plant">
        <title>Genomic evolution and insights into agronomic trait innovations of Sesamum species.</title>
        <authorList>
            <person name="Miao H."/>
            <person name="Wang L."/>
            <person name="Qu L."/>
            <person name="Liu H."/>
            <person name="Sun Y."/>
            <person name="Le M."/>
            <person name="Wang Q."/>
            <person name="Wei S."/>
            <person name="Zheng Y."/>
            <person name="Lin W."/>
            <person name="Duan Y."/>
            <person name="Cao H."/>
            <person name="Xiong S."/>
            <person name="Wang X."/>
            <person name="Wei L."/>
            <person name="Li C."/>
            <person name="Ma Q."/>
            <person name="Ju M."/>
            <person name="Zhao R."/>
            <person name="Li G."/>
            <person name="Mu C."/>
            <person name="Tian Q."/>
            <person name="Mei H."/>
            <person name="Zhang T."/>
            <person name="Gao T."/>
            <person name="Zhang H."/>
        </authorList>
    </citation>
    <scope>NUCLEOTIDE SEQUENCE</scope>
    <source>
        <strain evidence="2">KEN1</strain>
    </source>
</reference>
<reference evidence="2" key="1">
    <citation type="submission" date="2020-06" db="EMBL/GenBank/DDBJ databases">
        <authorList>
            <person name="Li T."/>
            <person name="Hu X."/>
            <person name="Zhang T."/>
            <person name="Song X."/>
            <person name="Zhang H."/>
            <person name="Dai N."/>
            <person name="Sheng W."/>
            <person name="Hou X."/>
            <person name="Wei L."/>
        </authorList>
    </citation>
    <scope>NUCLEOTIDE SEQUENCE</scope>
    <source>
        <strain evidence="2">KEN1</strain>
        <tissue evidence="2">Leaf</tissue>
    </source>
</reference>
<name>A0AAW2UTH5_9LAMI</name>
<sequence length="70" mass="8071">MQIRSRAYNVHGVDTTQETQVNGAFKLHPVNNHHPMNIPRSTEKSCHPMNKPHSTEKSCHPMNRPHLHPM</sequence>
<evidence type="ECO:0000256" key="1">
    <source>
        <dbReference type="SAM" id="MobiDB-lite"/>
    </source>
</evidence>
<accession>A0AAW2UTH5</accession>
<dbReference type="AlphaFoldDB" id="A0AAW2UTH5"/>
<feature type="region of interest" description="Disordered" evidence="1">
    <location>
        <begin position="28"/>
        <end position="70"/>
    </location>
</feature>
<evidence type="ECO:0000313" key="2">
    <source>
        <dbReference type="EMBL" id="KAL0420222.1"/>
    </source>
</evidence>